<dbReference type="InterPro" id="IPR000515">
    <property type="entry name" value="MetI-like"/>
</dbReference>
<dbReference type="Pfam" id="PF00528">
    <property type="entry name" value="BPD_transp_1"/>
    <property type="match status" value="1"/>
</dbReference>
<dbReference type="PANTHER" id="PTHR43386:SF1">
    <property type="entry name" value="D,D-DIPEPTIDE TRANSPORT SYSTEM PERMEASE PROTEIN DDPC-RELATED"/>
    <property type="match status" value="1"/>
</dbReference>
<dbReference type="InterPro" id="IPR035906">
    <property type="entry name" value="MetI-like_sf"/>
</dbReference>
<comment type="caution">
    <text evidence="9">The sequence shown here is derived from an EMBL/GenBank/DDBJ whole genome shotgun (WGS) entry which is preliminary data.</text>
</comment>
<keyword evidence="2 7" id="KW-0813">Transport</keyword>
<dbReference type="AlphaFoldDB" id="A0A1J7BR26"/>
<comment type="similarity">
    <text evidence="7">Belongs to the binding-protein-dependent transport system permease family.</text>
</comment>
<comment type="subcellular location">
    <subcellularLocation>
        <location evidence="1 7">Cell membrane</location>
        <topology evidence="1 7">Multi-pass membrane protein</topology>
    </subcellularLocation>
</comment>
<dbReference type="PROSITE" id="PS50928">
    <property type="entry name" value="ABC_TM1"/>
    <property type="match status" value="1"/>
</dbReference>
<feature type="transmembrane region" description="Helical" evidence="7">
    <location>
        <begin position="235"/>
        <end position="258"/>
    </location>
</feature>
<keyword evidence="10" id="KW-1185">Reference proteome</keyword>
<feature type="transmembrane region" description="Helical" evidence="7">
    <location>
        <begin position="69"/>
        <end position="93"/>
    </location>
</feature>
<sequence length="282" mass="29510">MLAGSAIALLVVLAALFGDWFSVHALGQDPHTLDYLVINQPPSGHHLLGTTGSGEDVLAQTIAGARGSLVVGLVSALISTALGILFGVCAGFFGGVADTVLNFITNLFIVMPVFALTLIVAGYLNNTGTMTIALIIGVFGWAGGARSLRAQTMSLRGRDHVQAMRMLGESRTRLVFSEVLPRLYPLISAMFLHAVIGGVLAEAGLAFLGVSSPNTISWGTMIQNAQNQNAIINGLWWWFLPPGFCIAALGTATGLINFGIDEIANPRLGAARRAAQQAVKAA</sequence>
<dbReference type="PANTHER" id="PTHR43386">
    <property type="entry name" value="OLIGOPEPTIDE TRANSPORT SYSTEM PERMEASE PROTEIN APPC"/>
    <property type="match status" value="1"/>
</dbReference>
<evidence type="ECO:0000256" key="3">
    <source>
        <dbReference type="ARBA" id="ARBA00022475"/>
    </source>
</evidence>
<evidence type="ECO:0000256" key="1">
    <source>
        <dbReference type="ARBA" id="ARBA00004651"/>
    </source>
</evidence>
<evidence type="ECO:0000259" key="8">
    <source>
        <dbReference type="PROSITE" id="PS50928"/>
    </source>
</evidence>
<feature type="transmembrane region" description="Helical" evidence="7">
    <location>
        <begin position="100"/>
        <end position="124"/>
    </location>
</feature>
<keyword evidence="6 7" id="KW-0472">Membrane</keyword>
<evidence type="ECO:0000256" key="6">
    <source>
        <dbReference type="ARBA" id="ARBA00023136"/>
    </source>
</evidence>
<dbReference type="EMBL" id="MLCF01000127">
    <property type="protein sequence ID" value="OIV35897.1"/>
    <property type="molecule type" value="Genomic_DNA"/>
</dbReference>
<dbReference type="Gene3D" id="1.10.3720.10">
    <property type="entry name" value="MetI-like"/>
    <property type="match status" value="1"/>
</dbReference>
<dbReference type="GO" id="GO:0071916">
    <property type="term" value="F:dipeptide transmembrane transporter activity"/>
    <property type="evidence" value="ECO:0007669"/>
    <property type="project" value="TreeGrafter"/>
</dbReference>
<keyword evidence="5 7" id="KW-1133">Transmembrane helix</keyword>
<name>A0A1J7BR26_9ACTN</name>
<feature type="domain" description="ABC transmembrane type-1" evidence="8">
    <location>
        <begin position="65"/>
        <end position="257"/>
    </location>
</feature>
<evidence type="ECO:0000256" key="4">
    <source>
        <dbReference type="ARBA" id="ARBA00022692"/>
    </source>
</evidence>
<dbReference type="STRING" id="1428644.BIV57_19440"/>
<dbReference type="Proteomes" id="UP000243342">
    <property type="component" value="Unassembled WGS sequence"/>
</dbReference>
<keyword evidence="4 7" id="KW-0812">Transmembrane</keyword>
<evidence type="ECO:0000313" key="9">
    <source>
        <dbReference type="EMBL" id="OIV35897.1"/>
    </source>
</evidence>
<feature type="transmembrane region" description="Helical" evidence="7">
    <location>
        <begin position="183"/>
        <end position="208"/>
    </location>
</feature>
<dbReference type="CDD" id="cd06261">
    <property type="entry name" value="TM_PBP2"/>
    <property type="match status" value="1"/>
</dbReference>
<protein>
    <submittedName>
        <fullName evidence="9">ABC transporter permease</fullName>
    </submittedName>
</protein>
<accession>A0A1J7BR26</accession>
<evidence type="ECO:0000256" key="7">
    <source>
        <dbReference type="RuleBase" id="RU363032"/>
    </source>
</evidence>
<evidence type="ECO:0000256" key="5">
    <source>
        <dbReference type="ARBA" id="ARBA00022989"/>
    </source>
</evidence>
<dbReference type="InterPro" id="IPR050366">
    <property type="entry name" value="BP-dependent_transpt_permease"/>
</dbReference>
<evidence type="ECO:0000256" key="2">
    <source>
        <dbReference type="ARBA" id="ARBA00022448"/>
    </source>
</evidence>
<keyword evidence="3" id="KW-1003">Cell membrane</keyword>
<dbReference type="SUPFAM" id="SSF161098">
    <property type="entry name" value="MetI-like"/>
    <property type="match status" value="1"/>
</dbReference>
<evidence type="ECO:0000313" key="10">
    <source>
        <dbReference type="Proteomes" id="UP000243342"/>
    </source>
</evidence>
<organism evidence="9 10">
    <name type="scientific">Mangrovactinospora gilvigrisea</name>
    <dbReference type="NCBI Taxonomy" id="1428644"/>
    <lineage>
        <taxon>Bacteria</taxon>
        <taxon>Bacillati</taxon>
        <taxon>Actinomycetota</taxon>
        <taxon>Actinomycetes</taxon>
        <taxon>Kitasatosporales</taxon>
        <taxon>Streptomycetaceae</taxon>
        <taxon>Mangrovactinospora</taxon>
    </lineage>
</organism>
<dbReference type="GO" id="GO:0005886">
    <property type="term" value="C:plasma membrane"/>
    <property type="evidence" value="ECO:0007669"/>
    <property type="project" value="UniProtKB-SubCell"/>
</dbReference>
<gene>
    <name evidence="9" type="ORF">BIV57_19440</name>
</gene>
<proteinExistence type="inferred from homology"/>
<reference evidence="9 10" key="1">
    <citation type="submission" date="2016-10" db="EMBL/GenBank/DDBJ databases">
        <title>Genome sequence of Streptomyces gilvigriseus MUSC 26.</title>
        <authorList>
            <person name="Lee L.-H."/>
            <person name="Ser H.-L."/>
        </authorList>
    </citation>
    <scope>NUCLEOTIDE SEQUENCE [LARGE SCALE GENOMIC DNA]</scope>
    <source>
        <strain evidence="9 10">MUSC 26</strain>
    </source>
</reference>
<feature type="transmembrane region" description="Helical" evidence="7">
    <location>
        <begin position="130"/>
        <end position="148"/>
    </location>
</feature>